<keyword evidence="3" id="KW-1185">Reference proteome</keyword>
<evidence type="ECO:0000313" key="2">
    <source>
        <dbReference type="EMBL" id="GLK07910.1"/>
    </source>
</evidence>
<organism evidence="2 3">
    <name type="scientific">Streptosporangium carneum</name>
    <dbReference type="NCBI Taxonomy" id="47481"/>
    <lineage>
        <taxon>Bacteria</taxon>
        <taxon>Bacillati</taxon>
        <taxon>Actinomycetota</taxon>
        <taxon>Actinomycetes</taxon>
        <taxon>Streptosporangiales</taxon>
        <taxon>Streptosporangiaceae</taxon>
        <taxon>Streptosporangium</taxon>
    </lineage>
</organism>
<comment type="caution">
    <text evidence="2">The sequence shown here is derived from an EMBL/GenBank/DDBJ whole genome shotgun (WGS) entry which is preliminary data.</text>
</comment>
<feature type="compositionally biased region" description="Basic and acidic residues" evidence="1">
    <location>
        <begin position="23"/>
        <end position="48"/>
    </location>
</feature>
<name>A0A9W6HYX0_9ACTN</name>
<feature type="region of interest" description="Disordered" evidence="1">
    <location>
        <begin position="1"/>
        <end position="59"/>
    </location>
</feature>
<reference evidence="2" key="2">
    <citation type="submission" date="2023-01" db="EMBL/GenBank/DDBJ databases">
        <authorList>
            <person name="Sun Q."/>
            <person name="Evtushenko L."/>
        </authorList>
    </citation>
    <scope>NUCLEOTIDE SEQUENCE</scope>
    <source>
        <strain evidence="2">VKM Ac-2007</strain>
    </source>
</reference>
<protein>
    <submittedName>
        <fullName evidence="2">Uncharacterized protein</fullName>
    </submittedName>
</protein>
<dbReference type="Proteomes" id="UP001143474">
    <property type="component" value="Unassembled WGS sequence"/>
</dbReference>
<accession>A0A9W6HYX0</accession>
<dbReference type="AlphaFoldDB" id="A0A9W6HYX0"/>
<gene>
    <name evidence="2" type="ORF">GCM10017600_13150</name>
</gene>
<evidence type="ECO:0000256" key="1">
    <source>
        <dbReference type="SAM" id="MobiDB-lite"/>
    </source>
</evidence>
<dbReference type="EMBL" id="BSEV01000002">
    <property type="protein sequence ID" value="GLK07910.1"/>
    <property type="molecule type" value="Genomic_DNA"/>
</dbReference>
<evidence type="ECO:0000313" key="3">
    <source>
        <dbReference type="Proteomes" id="UP001143474"/>
    </source>
</evidence>
<reference evidence="2" key="1">
    <citation type="journal article" date="2014" name="Int. J. Syst. Evol. Microbiol.">
        <title>Complete genome sequence of Corynebacterium casei LMG S-19264T (=DSM 44701T), isolated from a smear-ripened cheese.</title>
        <authorList>
            <consortium name="US DOE Joint Genome Institute (JGI-PGF)"/>
            <person name="Walter F."/>
            <person name="Albersmeier A."/>
            <person name="Kalinowski J."/>
            <person name="Ruckert C."/>
        </authorList>
    </citation>
    <scope>NUCLEOTIDE SEQUENCE</scope>
    <source>
        <strain evidence="2">VKM Ac-2007</strain>
    </source>
</reference>
<sequence>MALVPEGDGGLPHVHPRLPRATPELRGRSRDGSHRDSRSRTDHEDGRQHGVGSGDPNRWQLDSHFIGQFPYTSLDRDALHPAPFSHAVPVSPHITPGQALPLALPAHATPLTPEHALSTPALPSNVEIWLSPS</sequence>
<proteinExistence type="predicted"/>